<proteinExistence type="predicted"/>
<evidence type="ECO:0000313" key="2">
    <source>
        <dbReference type="Proteomes" id="UP000790377"/>
    </source>
</evidence>
<sequence length="236" mass="24937">MVAFALKTAFVLFTFFAAVANSSDNSDDDLFDGCDERQLNLKHGSMLQLFGGNGCITETPYDHQIITVVVDDSCVCRPVIYGDEIHSLGEKIASLVFDPGMQTPEAVFTLFQGEDCFGSGSGPFTGPFTAINFPLGDDKVKFAQICSSTAVKERELEAHKAHIREEKAAEAAADNKKHGSGWHTFKNDAKAAKHGIEKLAAGAKVTKTEVEKGLGAVGIGAAGVGVLEAVGVVAVL</sequence>
<organism evidence="1 2">
    <name type="scientific">Hygrophoropsis aurantiaca</name>
    <dbReference type="NCBI Taxonomy" id="72124"/>
    <lineage>
        <taxon>Eukaryota</taxon>
        <taxon>Fungi</taxon>
        <taxon>Dikarya</taxon>
        <taxon>Basidiomycota</taxon>
        <taxon>Agaricomycotina</taxon>
        <taxon>Agaricomycetes</taxon>
        <taxon>Agaricomycetidae</taxon>
        <taxon>Boletales</taxon>
        <taxon>Coniophorineae</taxon>
        <taxon>Hygrophoropsidaceae</taxon>
        <taxon>Hygrophoropsis</taxon>
    </lineage>
</organism>
<accession>A0ACB7ZWF6</accession>
<name>A0ACB7ZWF6_9AGAM</name>
<gene>
    <name evidence="1" type="ORF">BJ138DRAFT_1165184</name>
</gene>
<reference evidence="1" key="1">
    <citation type="journal article" date="2021" name="New Phytol.">
        <title>Evolutionary innovations through gain and loss of genes in the ectomycorrhizal Boletales.</title>
        <authorList>
            <person name="Wu G."/>
            <person name="Miyauchi S."/>
            <person name="Morin E."/>
            <person name="Kuo A."/>
            <person name="Drula E."/>
            <person name="Varga T."/>
            <person name="Kohler A."/>
            <person name="Feng B."/>
            <person name="Cao Y."/>
            <person name="Lipzen A."/>
            <person name="Daum C."/>
            <person name="Hundley H."/>
            <person name="Pangilinan J."/>
            <person name="Johnson J."/>
            <person name="Barry K."/>
            <person name="LaButti K."/>
            <person name="Ng V."/>
            <person name="Ahrendt S."/>
            <person name="Min B."/>
            <person name="Choi I.G."/>
            <person name="Park H."/>
            <person name="Plett J.M."/>
            <person name="Magnuson J."/>
            <person name="Spatafora J.W."/>
            <person name="Nagy L.G."/>
            <person name="Henrissat B."/>
            <person name="Grigoriev I.V."/>
            <person name="Yang Z.L."/>
            <person name="Xu J."/>
            <person name="Martin F.M."/>
        </authorList>
    </citation>
    <scope>NUCLEOTIDE SEQUENCE</scope>
    <source>
        <strain evidence="1">ATCC 28755</strain>
    </source>
</reference>
<protein>
    <submittedName>
        <fullName evidence="1">Uncharacterized protein</fullName>
    </submittedName>
</protein>
<comment type="caution">
    <text evidence="1">The sequence shown here is derived from an EMBL/GenBank/DDBJ whole genome shotgun (WGS) entry which is preliminary data.</text>
</comment>
<dbReference type="Proteomes" id="UP000790377">
    <property type="component" value="Unassembled WGS sequence"/>
</dbReference>
<evidence type="ECO:0000313" key="1">
    <source>
        <dbReference type="EMBL" id="KAH7905217.1"/>
    </source>
</evidence>
<keyword evidence="2" id="KW-1185">Reference proteome</keyword>
<feature type="non-terminal residue" evidence="1">
    <location>
        <position position="236"/>
    </location>
</feature>
<dbReference type="EMBL" id="MU268242">
    <property type="protein sequence ID" value="KAH7905217.1"/>
    <property type="molecule type" value="Genomic_DNA"/>
</dbReference>